<dbReference type="KEGG" id="lmoi:VV02_25515"/>
<evidence type="ECO:0000313" key="3">
    <source>
        <dbReference type="Proteomes" id="UP000066480"/>
    </source>
</evidence>
<sequence>MHRRTASLSIAAATLALGGALAGAPSASAGVYTWHHEADYSSSAECNSAGQAAIGGDYVKYECRGTSATELWLAEIW</sequence>
<keyword evidence="1" id="KW-0732">Signal</keyword>
<proteinExistence type="predicted"/>
<organism evidence="2 3">
    <name type="scientific">Luteipulveratus mongoliensis</name>
    <dbReference type="NCBI Taxonomy" id="571913"/>
    <lineage>
        <taxon>Bacteria</taxon>
        <taxon>Bacillati</taxon>
        <taxon>Actinomycetota</taxon>
        <taxon>Actinomycetes</taxon>
        <taxon>Micrococcales</taxon>
        <taxon>Dermacoccaceae</taxon>
        <taxon>Luteipulveratus</taxon>
    </lineage>
</organism>
<name>A0A0K1JNX8_9MICO</name>
<evidence type="ECO:0000256" key="1">
    <source>
        <dbReference type="SAM" id="SignalP"/>
    </source>
</evidence>
<protein>
    <recommendedName>
        <fullName evidence="4">Secreted protein</fullName>
    </recommendedName>
</protein>
<keyword evidence="3" id="KW-1185">Reference proteome</keyword>
<dbReference type="EMBL" id="CP011112">
    <property type="protein sequence ID" value="AKU18422.1"/>
    <property type="molecule type" value="Genomic_DNA"/>
</dbReference>
<evidence type="ECO:0000313" key="2">
    <source>
        <dbReference type="EMBL" id="AKU18422.1"/>
    </source>
</evidence>
<gene>
    <name evidence="2" type="ORF">VV02_25515</name>
</gene>
<feature type="signal peptide" evidence="1">
    <location>
        <begin position="1"/>
        <end position="29"/>
    </location>
</feature>
<dbReference type="STRING" id="571913.VV02_25515"/>
<dbReference type="AlphaFoldDB" id="A0A0K1JNX8"/>
<accession>A0A0K1JNX8</accession>
<dbReference type="OrthoDB" id="9972430at2"/>
<feature type="chain" id="PRO_5005461467" description="Secreted protein" evidence="1">
    <location>
        <begin position="30"/>
        <end position="77"/>
    </location>
</feature>
<dbReference type="RefSeq" id="WP_052596227.1">
    <property type="nucleotide sequence ID" value="NZ_CP011112.1"/>
</dbReference>
<evidence type="ECO:0008006" key="4">
    <source>
        <dbReference type="Google" id="ProtNLM"/>
    </source>
</evidence>
<dbReference type="Proteomes" id="UP000066480">
    <property type="component" value="Chromosome"/>
</dbReference>
<reference evidence="2 3" key="1">
    <citation type="submission" date="2015-03" db="EMBL/GenBank/DDBJ databases">
        <title>Luteipulveratus halotolerans sp. nov., a novel actinobacterium (Dermacoccaceae) from Sarawak, Malaysia.</title>
        <authorList>
            <person name="Juboi H."/>
            <person name="Basik A."/>
            <person name="Shamsul S.S."/>
            <person name="Arnold P."/>
            <person name="Schmitt E.K."/>
            <person name="Sanglier J.-J."/>
            <person name="Yeo T."/>
        </authorList>
    </citation>
    <scope>NUCLEOTIDE SEQUENCE [LARGE SCALE GENOMIC DNA]</scope>
    <source>
        <strain evidence="2 3">MN07-A0370</strain>
    </source>
</reference>